<reference evidence="1 2" key="1">
    <citation type="journal article" date="2019" name="Environ. Microbiol.">
        <title>Pelagiphages in the Podoviridae family integrate into host genomes.</title>
        <authorList>
            <person name="Zhao Y."/>
            <person name="Qin F."/>
            <person name="Zhang R."/>
            <person name="Giovannoni S.J."/>
            <person name="Zhang Z."/>
            <person name="Sun J."/>
            <person name="Du S."/>
            <person name="Rensing C."/>
        </authorList>
    </citation>
    <scope>NUCLEOTIDE SEQUENCE [LARGE SCALE GENOMIC DNA]</scope>
</reference>
<proteinExistence type="predicted"/>
<organism evidence="1 2">
    <name type="scientific">Pelagibacter phage HTVC119P</name>
    <dbReference type="NCBI Taxonomy" id="2283020"/>
    <lineage>
        <taxon>Viruses</taxon>
        <taxon>Duplodnaviria</taxon>
        <taxon>Heunggongvirae</taxon>
        <taxon>Uroviricota</taxon>
        <taxon>Caudoviricetes</taxon>
        <taxon>Autographivirales</taxon>
        <taxon>Votkovvirus</taxon>
    </lineage>
</organism>
<evidence type="ECO:0000313" key="2">
    <source>
        <dbReference type="Proteomes" id="UP000317351"/>
    </source>
</evidence>
<gene>
    <name evidence="1" type="ORF">P119_gp29</name>
</gene>
<name>A0AC59HCC1_9CAUD</name>
<accession>A0AC59HCC1</accession>
<dbReference type="Proteomes" id="UP000317351">
    <property type="component" value="Segment"/>
</dbReference>
<protein>
    <submittedName>
        <fullName evidence="1">Capsid protein</fullName>
    </submittedName>
</protein>
<evidence type="ECO:0000313" key="1">
    <source>
        <dbReference type="EMBL" id="AXH71378.1"/>
    </source>
</evidence>
<dbReference type="EMBL" id="MH598806">
    <property type="protein sequence ID" value="AXH71378.1"/>
    <property type="molecule type" value="Genomic_DNA"/>
</dbReference>
<sequence>MAVAAPASIGRINAANAEDALFLKVFSGEVLTAFERSSVTQGAEMVRSISSGKSASFPVMGRISAAYHTPGAEIVGTDVNHNEKVITINDLLVSSAFLSNIEEAKNHWDVRSAYSAEIGRALAFQKDKHILQTIAQAAGGQTAAAANITGGDAGTVLTNTGIASATAATAANAMIDSLFDAASALDSHYVPKEGRKCFLRLEEYYKLANATNAVNIDFSGGANGGVADGKVMKVAGIELIPTPHFISGNINSGVDQGSATQGGSNPQAVDVSNYVAMVCHPSAAGTVKLMDLATEMEYDIRRQGTLMVAKYAMGHGVLRPEAAVGIREA</sequence>